<keyword evidence="10" id="KW-1185">Reference proteome</keyword>
<feature type="transmembrane region" description="Helical" evidence="7">
    <location>
        <begin position="21"/>
        <end position="39"/>
    </location>
</feature>
<dbReference type="InterPro" id="IPR050171">
    <property type="entry name" value="MFS_Transporters"/>
</dbReference>
<dbReference type="SUPFAM" id="SSF103473">
    <property type="entry name" value="MFS general substrate transporter"/>
    <property type="match status" value="1"/>
</dbReference>
<dbReference type="CDD" id="cd17329">
    <property type="entry name" value="MFS_MdtH_MDR_like"/>
    <property type="match status" value="1"/>
</dbReference>
<evidence type="ECO:0000256" key="4">
    <source>
        <dbReference type="ARBA" id="ARBA00022692"/>
    </source>
</evidence>
<evidence type="ECO:0000256" key="1">
    <source>
        <dbReference type="ARBA" id="ARBA00004651"/>
    </source>
</evidence>
<dbReference type="InterPro" id="IPR011701">
    <property type="entry name" value="MFS"/>
</dbReference>
<dbReference type="Pfam" id="PF07690">
    <property type="entry name" value="MFS_1"/>
    <property type="match status" value="1"/>
</dbReference>
<feature type="domain" description="Major facilitator superfamily (MFS) profile" evidence="8">
    <location>
        <begin position="20"/>
        <end position="407"/>
    </location>
</feature>
<feature type="transmembrane region" description="Helical" evidence="7">
    <location>
        <begin position="86"/>
        <end position="105"/>
    </location>
</feature>
<evidence type="ECO:0000259" key="8">
    <source>
        <dbReference type="PROSITE" id="PS50850"/>
    </source>
</evidence>
<feature type="transmembrane region" description="Helical" evidence="7">
    <location>
        <begin position="292"/>
        <end position="313"/>
    </location>
</feature>
<comment type="subcellular location">
    <subcellularLocation>
        <location evidence="1">Cell membrane</location>
        <topology evidence="1">Multi-pass membrane protein</topology>
    </subcellularLocation>
</comment>
<evidence type="ECO:0000313" key="10">
    <source>
        <dbReference type="Proteomes" id="UP000052258"/>
    </source>
</evidence>
<dbReference type="GO" id="GO:0005886">
    <property type="term" value="C:plasma membrane"/>
    <property type="evidence" value="ECO:0007669"/>
    <property type="project" value="UniProtKB-SubCell"/>
</dbReference>
<evidence type="ECO:0000256" key="2">
    <source>
        <dbReference type="ARBA" id="ARBA00022448"/>
    </source>
</evidence>
<gene>
    <name evidence="9" type="ORF">X560_2125</name>
</gene>
<feature type="transmembrane region" description="Helical" evidence="7">
    <location>
        <begin position="221"/>
        <end position="244"/>
    </location>
</feature>
<feature type="transmembrane region" description="Helical" evidence="7">
    <location>
        <begin position="264"/>
        <end position="285"/>
    </location>
</feature>
<comment type="caution">
    <text evidence="9">The sequence shown here is derived from an EMBL/GenBank/DDBJ whole genome shotgun (WGS) entry which is preliminary data.</text>
</comment>
<keyword evidence="3" id="KW-1003">Cell membrane</keyword>
<accession>A0A0J8GCQ8</accession>
<keyword evidence="2" id="KW-0813">Transport</keyword>
<dbReference type="Gene3D" id="1.20.1250.20">
    <property type="entry name" value="MFS general substrate transporter like domains"/>
    <property type="match status" value="2"/>
</dbReference>
<protein>
    <submittedName>
        <fullName evidence="9">Putative multidrug resistance protein</fullName>
    </submittedName>
</protein>
<keyword evidence="6 7" id="KW-0472">Membrane</keyword>
<keyword evidence="4 7" id="KW-0812">Transmembrane</keyword>
<feature type="transmembrane region" description="Helical" evidence="7">
    <location>
        <begin position="59"/>
        <end position="79"/>
    </location>
</feature>
<reference evidence="9 10" key="1">
    <citation type="journal article" date="2015" name="Genome Biol. Evol.">
        <title>Comparative Genomics of Listeria Sensu Lato: Genus-Wide Differences in Evolutionary Dynamics and the Progressive Gain of Complex, Potentially Pathogenicity-Related Traits through Lateral Gene Transfer.</title>
        <authorList>
            <person name="Chiara M."/>
            <person name="Caruso M."/>
            <person name="D'Erchia A.M."/>
            <person name="Manzari C."/>
            <person name="Fraccalvieri R."/>
            <person name="Goffredo E."/>
            <person name="Latorre L."/>
            <person name="Miccolupo A."/>
            <person name="Padalino I."/>
            <person name="Santagada G."/>
            <person name="Chiocco D."/>
            <person name="Pesole G."/>
            <person name="Horner D.S."/>
            <person name="Parisi A."/>
        </authorList>
    </citation>
    <scope>NUCLEOTIDE SEQUENCE [LARGE SCALE GENOMIC DNA]</scope>
    <source>
        <strain evidence="9 10">1991</strain>
    </source>
</reference>
<feature type="transmembrane region" description="Helical" evidence="7">
    <location>
        <begin position="173"/>
        <end position="193"/>
    </location>
</feature>
<feature type="transmembrane region" description="Helical" evidence="7">
    <location>
        <begin position="319"/>
        <end position="344"/>
    </location>
</feature>
<dbReference type="PANTHER" id="PTHR23517:SF10">
    <property type="entry name" value="MAJOR FACILITATOR SUPERFAMILY (MFS) PROFILE DOMAIN-CONTAINING PROTEIN"/>
    <property type="match status" value="1"/>
</dbReference>
<evidence type="ECO:0000256" key="7">
    <source>
        <dbReference type="SAM" id="Phobius"/>
    </source>
</evidence>
<feature type="transmembrane region" description="Helical" evidence="7">
    <location>
        <begin position="111"/>
        <end position="135"/>
    </location>
</feature>
<feature type="transmembrane region" description="Helical" evidence="7">
    <location>
        <begin position="382"/>
        <end position="402"/>
    </location>
</feature>
<dbReference type="GO" id="GO:0022857">
    <property type="term" value="F:transmembrane transporter activity"/>
    <property type="evidence" value="ECO:0007669"/>
    <property type="project" value="InterPro"/>
</dbReference>
<keyword evidence="5 7" id="KW-1133">Transmembrane helix</keyword>
<dbReference type="Proteomes" id="UP000052258">
    <property type="component" value="Unassembled WGS sequence"/>
</dbReference>
<name>A0A0J8GCQ8_9LIST</name>
<dbReference type="OrthoDB" id="3268460at2"/>
<dbReference type="PATRIC" id="fig|1430899.3.peg.2173"/>
<dbReference type="PROSITE" id="PS50850">
    <property type="entry name" value="MFS"/>
    <property type="match status" value="1"/>
</dbReference>
<organism evidence="9 10">
    <name type="scientific">Listeria fleischmannii 1991</name>
    <dbReference type="NCBI Taxonomy" id="1430899"/>
    <lineage>
        <taxon>Bacteria</taxon>
        <taxon>Bacillati</taxon>
        <taxon>Bacillota</taxon>
        <taxon>Bacilli</taxon>
        <taxon>Bacillales</taxon>
        <taxon>Listeriaceae</taxon>
        <taxon>Listeria</taxon>
    </lineage>
</organism>
<evidence type="ECO:0000256" key="5">
    <source>
        <dbReference type="ARBA" id="ARBA00022989"/>
    </source>
</evidence>
<feature type="transmembrane region" description="Helical" evidence="7">
    <location>
        <begin position="147"/>
        <end position="167"/>
    </location>
</feature>
<dbReference type="EMBL" id="AZHO01000028">
    <property type="protein sequence ID" value="KMT58563.1"/>
    <property type="molecule type" value="Genomic_DNA"/>
</dbReference>
<feature type="transmembrane region" description="Helical" evidence="7">
    <location>
        <begin position="356"/>
        <end position="376"/>
    </location>
</feature>
<evidence type="ECO:0000313" key="9">
    <source>
        <dbReference type="EMBL" id="KMT58563.1"/>
    </source>
</evidence>
<evidence type="ECO:0000256" key="6">
    <source>
        <dbReference type="ARBA" id="ARBA00023136"/>
    </source>
</evidence>
<dbReference type="AlphaFoldDB" id="A0A0J8GCQ8"/>
<sequence>MFVIYFGKGASLLRKWLPRDLWIVIMGMVLLYTGLSFIWPFNMVYMTTELGMSSTDASLVLLVNSFISMVASVIGGLIFDRLSGYISLMIGTVILVIGTFLLMTFHSYPYFIWNLWIVAVAMGMVFAGLYAAAGLTHPSGGRTGFNAIYVAQNVGVAIGPFLAGFLAEKGMGNVYLGAFIFALMYAAFFFIFFRKIDWRSENLSAETKHHKPGLKREKATWYGLISFSLLLLTYLFCQLPHVQWQSNLSTYMTSDMGVTAAEYGKLWSINGLLIVLGQFILIPLIHRFKQHLLLQIYIGIVLFILSFVFAMQATVYSGFVLGMIFLTLGEMFAWPAIPTIAYRLAPNGYAGLYQGLVNGTATAARMLAPFLGALVVTQFGGITALFVGIFMLLLLAILTITLQKVTETKIKNKVREENYHEIA</sequence>
<proteinExistence type="predicted"/>
<evidence type="ECO:0000256" key="3">
    <source>
        <dbReference type="ARBA" id="ARBA00022475"/>
    </source>
</evidence>
<dbReference type="InterPro" id="IPR020846">
    <property type="entry name" value="MFS_dom"/>
</dbReference>
<dbReference type="InterPro" id="IPR036259">
    <property type="entry name" value="MFS_trans_sf"/>
</dbReference>
<dbReference type="PANTHER" id="PTHR23517">
    <property type="entry name" value="RESISTANCE PROTEIN MDTM, PUTATIVE-RELATED-RELATED"/>
    <property type="match status" value="1"/>
</dbReference>